<feature type="domain" description="HhH-GPD" evidence="16">
    <location>
        <begin position="52"/>
        <end position="203"/>
    </location>
</feature>
<keyword evidence="7 15" id="KW-0227">DNA damage</keyword>
<comment type="catalytic activity">
    <reaction evidence="1 15">
        <text>Hydrolyzes free adenine bases from 7,8-dihydro-8-oxoguanine:adenine mismatched double-stranded DNA, leaving an apurinic site.</text>
        <dbReference type="EC" id="3.2.2.31"/>
    </reaction>
</comment>
<evidence type="ECO:0000256" key="11">
    <source>
        <dbReference type="ARBA" id="ARBA00023125"/>
    </source>
</evidence>
<comment type="function">
    <text evidence="14">Base excision repair (BER) glycosylase that initiates repair of A:oxoG to C:G by removing the inappropriately paired adenine base from the DNA backbone, generating an abasic site product. 8-oxoguanine (oxoG) is a genotoxic DNA lesion resulting from oxidation of guanine; this residue is misread by replicative DNA polymerases, that insert adenine instead of cytosine opposite the oxidized damaged base. Shows a powerful dicrimination of A versus C, since it does not cleave cytosine in oxoG:C pairs. May also be able to remove adenine from A:G mispairs, although this activity may not be physiologically relevant.</text>
</comment>
<evidence type="ECO:0000256" key="6">
    <source>
        <dbReference type="ARBA" id="ARBA00022723"/>
    </source>
</evidence>
<evidence type="ECO:0000256" key="9">
    <source>
        <dbReference type="ARBA" id="ARBA00023004"/>
    </source>
</evidence>
<dbReference type="GO" id="GO:0046872">
    <property type="term" value="F:metal ion binding"/>
    <property type="evidence" value="ECO:0007669"/>
    <property type="project" value="UniProtKB-UniRule"/>
</dbReference>
<dbReference type="Gene3D" id="1.10.1670.10">
    <property type="entry name" value="Helix-hairpin-Helix base-excision DNA repair enzymes (C-terminal)"/>
    <property type="match status" value="1"/>
</dbReference>
<keyword evidence="12" id="KW-0234">DNA repair</keyword>
<dbReference type="CDD" id="cd03431">
    <property type="entry name" value="NUDIX_DNA_Glycosylase_C-MutY"/>
    <property type="match status" value="1"/>
</dbReference>
<comment type="cofactor">
    <cofactor evidence="15">
        <name>[4Fe-4S] cluster</name>
        <dbReference type="ChEBI" id="CHEBI:49883"/>
    </cofactor>
    <text evidence="15">Binds 1 [4Fe-4S] cluster.</text>
</comment>
<evidence type="ECO:0000256" key="15">
    <source>
        <dbReference type="RuleBase" id="RU365096"/>
    </source>
</evidence>
<proteinExistence type="inferred from homology"/>
<dbReference type="GO" id="GO:0035485">
    <property type="term" value="F:adenine/guanine mispair binding"/>
    <property type="evidence" value="ECO:0007669"/>
    <property type="project" value="TreeGrafter"/>
</dbReference>
<dbReference type="InterPro" id="IPR003651">
    <property type="entry name" value="Endonuclease3_FeS-loop_motif"/>
</dbReference>
<protein>
    <recommendedName>
        <fullName evidence="4 15">Adenine DNA glycosylase</fullName>
        <ecNumber evidence="3 15">3.2.2.31</ecNumber>
    </recommendedName>
</protein>
<dbReference type="GO" id="GO:0032357">
    <property type="term" value="F:oxidized purine DNA binding"/>
    <property type="evidence" value="ECO:0007669"/>
    <property type="project" value="TreeGrafter"/>
</dbReference>
<keyword evidence="9 15" id="KW-0408">Iron</keyword>
<dbReference type="FunFam" id="1.10.340.30:FF:000010">
    <property type="entry name" value="Adenine DNA glycosylase"/>
    <property type="match status" value="1"/>
</dbReference>
<sequence length="377" mass="43233">MRERKAEPTYDLDQDWTEEIRKNLLHWYDQNKRDLPWRESRDPYRVWVSEIMLQQTRVDTVIPYYQRFMENFPTLIDLAEADEDEVLKYWEGLGYYSRARNLHAAVKKVATVYGGKVPEDLETISQLKGVGTYTAGAVLSIAYNQPEPAVDGNVMRVFSRWFAMKDDVAKPATRRKMEAYALQVMCRERPGDFNQGLMELGALICHPLSPVCDSCPVNSLCQARQQGIQHELPVKKKAKPPVPYNVIFGYIKQDGHVLVQRRPQGGLLAGMWSLPTVEEQKKGNDALIPDLSKNLAEAGFHVEWGRVLGETDHIFSHRRWKITILEGEALSVSQPLPEEYTWVTEGSWDSLAFPKAYHKALRIADSRFGSRFQGSLF</sequence>
<accession>A0A7D3Y018</accession>
<dbReference type="GO" id="GO:0051539">
    <property type="term" value="F:4 iron, 4 sulfur cluster binding"/>
    <property type="evidence" value="ECO:0007669"/>
    <property type="project" value="UniProtKB-UniRule"/>
</dbReference>
<dbReference type="AlphaFoldDB" id="A0A7D3Y018"/>
<dbReference type="InterPro" id="IPR011257">
    <property type="entry name" value="DNA_glycosylase"/>
</dbReference>
<evidence type="ECO:0000256" key="1">
    <source>
        <dbReference type="ARBA" id="ARBA00000843"/>
    </source>
</evidence>
<dbReference type="Gene3D" id="3.90.79.10">
    <property type="entry name" value="Nucleoside Triphosphate Pyrophosphohydrolase"/>
    <property type="match status" value="1"/>
</dbReference>
<dbReference type="GO" id="GO:0006284">
    <property type="term" value="P:base-excision repair"/>
    <property type="evidence" value="ECO:0007669"/>
    <property type="project" value="UniProtKB-UniRule"/>
</dbReference>
<dbReference type="InterPro" id="IPR003265">
    <property type="entry name" value="HhH-GPD_domain"/>
</dbReference>
<dbReference type="InterPro" id="IPR044298">
    <property type="entry name" value="MIG/MutY"/>
</dbReference>
<dbReference type="EMBL" id="CP048104">
    <property type="protein sequence ID" value="QKG83423.1"/>
    <property type="molecule type" value="Genomic_DNA"/>
</dbReference>
<dbReference type="NCBIfam" id="TIGR01084">
    <property type="entry name" value="mutY"/>
    <property type="match status" value="1"/>
</dbReference>
<dbReference type="SUPFAM" id="SSF55811">
    <property type="entry name" value="Nudix"/>
    <property type="match status" value="1"/>
</dbReference>
<evidence type="ECO:0000256" key="2">
    <source>
        <dbReference type="ARBA" id="ARBA00008343"/>
    </source>
</evidence>
<evidence type="ECO:0000256" key="10">
    <source>
        <dbReference type="ARBA" id="ARBA00023014"/>
    </source>
</evidence>
<comment type="function">
    <text evidence="15">Adenine glycosylase active on G-A mispairs.</text>
</comment>
<dbReference type="EC" id="3.2.2.31" evidence="3 15"/>
<dbReference type="Pfam" id="PF00730">
    <property type="entry name" value="HhH-GPD"/>
    <property type="match status" value="1"/>
</dbReference>
<dbReference type="InterPro" id="IPR005760">
    <property type="entry name" value="A/G_AdeGlyc_MutY"/>
</dbReference>
<dbReference type="SUPFAM" id="SSF48150">
    <property type="entry name" value="DNA-glycosylase"/>
    <property type="match status" value="1"/>
</dbReference>
<evidence type="ECO:0000313" key="18">
    <source>
        <dbReference type="Proteomes" id="UP000503088"/>
    </source>
</evidence>
<dbReference type="PANTHER" id="PTHR42944:SF1">
    <property type="entry name" value="ADENINE DNA GLYCOSYLASE"/>
    <property type="match status" value="1"/>
</dbReference>
<keyword evidence="13 15" id="KW-0326">Glycosidase</keyword>
<keyword evidence="5" id="KW-0004">4Fe-4S</keyword>
<keyword evidence="6" id="KW-0479">Metal-binding</keyword>
<evidence type="ECO:0000256" key="5">
    <source>
        <dbReference type="ARBA" id="ARBA00022485"/>
    </source>
</evidence>
<reference evidence="17 18" key="1">
    <citation type="submission" date="2020-01" db="EMBL/GenBank/DDBJ databases">
        <authorList>
            <person name="Gulvik C.A."/>
            <person name="Batra D.G."/>
        </authorList>
    </citation>
    <scope>NUCLEOTIDE SEQUENCE [LARGE SCALE GENOMIC DNA]</scope>
    <source>
        <strain evidence="17 18">W9323</strain>
    </source>
</reference>
<dbReference type="Gene3D" id="1.10.340.30">
    <property type="entry name" value="Hypothetical protein, domain 2"/>
    <property type="match status" value="1"/>
</dbReference>
<dbReference type="GO" id="GO:0006298">
    <property type="term" value="P:mismatch repair"/>
    <property type="evidence" value="ECO:0007669"/>
    <property type="project" value="TreeGrafter"/>
</dbReference>
<dbReference type="KEGG" id="kpul:GXN76_02325"/>
<evidence type="ECO:0000256" key="13">
    <source>
        <dbReference type="ARBA" id="ARBA00023295"/>
    </source>
</evidence>
<evidence type="ECO:0000259" key="16">
    <source>
        <dbReference type="SMART" id="SM00478"/>
    </source>
</evidence>
<keyword evidence="10" id="KW-0411">Iron-sulfur</keyword>
<dbReference type="Proteomes" id="UP000503088">
    <property type="component" value="Chromosome"/>
</dbReference>
<dbReference type="Pfam" id="PF14815">
    <property type="entry name" value="NUDIX_4"/>
    <property type="match status" value="1"/>
</dbReference>
<organism evidence="17 18">
    <name type="scientific">Kroppenstedtia pulmonis</name>
    <dbReference type="NCBI Taxonomy" id="1380685"/>
    <lineage>
        <taxon>Bacteria</taxon>
        <taxon>Bacillati</taxon>
        <taxon>Bacillota</taxon>
        <taxon>Bacilli</taxon>
        <taxon>Bacillales</taxon>
        <taxon>Thermoactinomycetaceae</taxon>
        <taxon>Kroppenstedtia</taxon>
    </lineage>
</organism>
<dbReference type="FunFam" id="1.10.1670.10:FF:000002">
    <property type="entry name" value="Adenine DNA glycosylase"/>
    <property type="match status" value="1"/>
</dbReference>
<dbReference type="CDD" id="cd00056">
    <property type="entry name" value="ENDO3c"/>
    <property type="match status" value="1"/>
</dbReference>
<dbReference type="SMART" id="SM00478">
    <property type="entry name" value="ENDO3c"/>
    <property type="match status" value="1"/>
</dbReference>
<dbReference type="PANTHER" id="PTHR42944">
    <property type="entry name" value="ADENINE DNA GLYCOSYLASE"/>
    <property type="match status" value="1"/>
</dbReference>
<evidence type="ECO:0000256" key="7">
    <source>
        <dbReference type="ARBA" id="ARBA00022763"/>
    </source>
</evidence>
<dbReference type="GO" id="GO:0000701">
    <property type="term" value="F:purine-specific mismatch base pair DNA N-glycosylase activity"/>
    <property type="evidence" value="ECO:0007669"/>
    <property type="project" value="UniProtKB-EC"/>
</dbReference>
<dbReference type="InterPro" id="IPR023170">
    <property type="entry name" value="HhH_base_excis_C"/>
</dbReference>
<comment type="similarity">
    <text evidence="2 15">Belongs to the Nth/MutY family.</text>
</comment>
<evidence type="ECO:0000313" key="17">
    <source>
        <dbReference type="EMBL" id="QKG83423.1"/>
    </source>
</evidence>
<evidence type="ECO:0000256" key="3">
    <source>
        <dbReference type="ARBA" id="ARBA00012045"/>
    </source>
</evidence>
<keyword evidence="8" id="KW-0378">Hydrolase</keyword>
<dbReference type="InterPro" id="IPR015797">
    <property type="entry name" value="NUDIX_hydrolase-like_dom_sf"/>
</dbReference>
<evidence type="ECO:0000256" key="12">
    <source>
        <dbReference type="ARBA" id="ARBA00023204"/>
    </source>
</evidence>
<dbReference type="GO" id="GO:0034039">
    <property type="term" value="F:8-oxo-7,8-dihydroguanine DNA N-glycosylase activity"/>
    <property type="evidence" value="ECO:0007669"/>
    <property type="project" value="TreeGrafter"/>
</dbReference>
<evidence type="ECO:0000256" key="14">
    <source>
        <dbReference type="ARBA" id="ARBA00058550"/>
    </source>
</evidence>
<dbReference type="InterPro" id="IPR029119">
    <property type="entry name" value="MutY_C"/>
</dbReference>
<evidence type="ECO:0000256" key="8">
    <source>
        <dbReference type="ARBA" id="ARBA00022801"/>
    </source>
</evidence>
<dbReference type="SMART" id="SM00525">
    <property type="entry name" value="FES"/>
    <property type="match status" value="1"/>
</dbReference>
<keyword evidence="18" id="KW-1185">Reference proteome</keyword>
<keyword evidence="11" id="KW-0238">DNA-binding</keyword>
<gene>
    <name evidence="17" type="primary">mutY</name>
    <name evidence="17" type="ORF">GXN76_02325</name>
</gene>
<name>A0A7D3Y018_9BACL</name>
<evidence type="ECO:0000256" key="4">
    <source>
        <dbReference type="ARBA" id="ARBA00022023"/>
    </source>
</evidence>
<dbReference type="RefSeq" id="WP_173220148.1">
    <property type="nucleotide sequence ID" value="NZ_CP048104.1"/>
</dbReference>